<dbReference type="InterPro" id="IPR036977">
    <property type="entry name" value="DNA_primase_Znf_CHC2"/>
</dbReference>
<reference evidence="1 2" key="1">
    <citation type="journal article" date="2019" name="Int. J. Syst. Evol. Microbiol.">
        <title>Rufibacter sediminis sp. nov., isolated from freshwater lake sediment.</title>
        <authorList>
            <person name="Qu J.H."/>
            <person name="Zhang L.J."/>
            <person name="Fu Y.H."/>
            <person name="Li H.F."/>
        </authorList>
    </citation>
    <scope>NUCLEOTIDE SEQUENCE [LARGE SCALE GENOMIC DNA]</scope>
    <source>
        <strain evidence="1 2">H-1</strain>
    </source>
</reference>
<keyword evidence="2" id="KW-1185">Reference proteome</keyword>
<evidence type="ECO:0000313" key="2">
    <source>
        <dbReference type="Proteomes" id="UP000659698"/>
    </source>
</evidence>
<evidence type="ECO:0000313" key="1">
    <source>
        <dbReference type="EMBL" id="MBC3540616.1"/>
    </source>
</evidence>
<dbReference type="RefSeq" id="WP_186638621.1">
    <property type="nucleotide sequence ID" value="NZ_JACOAF010000030.1"/>
</dbReference>
<proteinExistence type="predicted"/>
<accession>A0ABR6VTU4</accession>
<sequence>MRIEEAKKIPIQLLAEKLGAVFYKQSRQHELWYCSPLRKENHASFKIDTRENKFKDFGDSRGKGDIIDLYCDYHNRDRRDKDAIQCALKELEYFDNMPTIVNPYEKRPAAYSDTYTIISRGSVIRDKNLKAEAARRNVPLAIISEYMDQVIIKSEKYNKKFAAFGMENRKEGMEWHTFNARTGKTVKGCIGPKDITVFPADPKAEQVTAMLFSSKMDFVTWACLDQRRRDHEYIIYHGDSMTTQAGEHVLGNRKINRAFHFNHVDASASGQMANARLENMLEPLDMFGTMEGFYRGYEDLSARHMANPLRVAPSLPVYHDTAGANLRNQGKPKF</sequence>
<dbReference type="Gene3D" id="3.90.580.10">
    <property type="entry name" value="Zinc finger, CHC2-type domain"/>
    <property type="match status" value="1"/>
</dbReference>
<dbReference type="Proteomes" id="UP000659698">
    <property type="component" value="Unassembled WGS sequence"/>
</dbReference>
<evidence type="ECO:0008006" key="3">
    <source>
        <dbReference type="Google" id="ProtNLM"/>
    </source>
</evidence>
<organism evidence="1 2">
    <name type="scientific">Rufibacter sediminis</name>
    <dbReference type="NCBI Taxonomy" id="2762756"/>
    <lineage>
        <taxon>Bacteria</taxon>
        <taxon>Pseudomonadati</taxon>
        <taxon>Bacteroidota</taxon>
        <taxon>Cytophagia</taxon>
        <taxon>Cytophagales</taxon>
        <taxon>Hymenobacteraceae</taxon>
        <taxon>Rufibacter</taxon>
    </lineage>
</organism>
<gene>
    <name evidence="1" type="ORF">H7U12_13060</name>
</gene>
<dbReference type="EMBL" id="JACOAF010000030">
    <property type="protein sequence ID" value="MBC3540616.1"/>
    <property type="molecule type" value="Genomic_DNA"/>
</dbReference>
<name>A0ABR6VTU4_9BACT</name>
<comment type="caution">
    <text evidence="1">The sequence shown here is derived from an EMBL/GenBank/DDBJ whole genome shotgun (WGS) entry which is preliminary data.</text>
</comment>
<dbReference type="SUPFAM" id="SSF57783">
    <property type="entry name" value="Zinc beta-ribbon"/>
    <property type="match status" value="1"/>
</dbReference>
<protein>
    <recommendedName>
        <fullName evidence="3">Zinc finger CHC2-type domain-containing protein</fullName>
    </recommendedName>
</protein>